<organism evidence="13 14">
    <name type="scientific">candidate division TA06 bacterium DG_26</name>
    <dbReference type="NCBI Taxonomy" id="1703771"/>
    <lineage>
        <taxon>Bacteria</taxon>
        <taxon>Bacteria division TA06</taxon>
    </lineage>
</organism>
<dbReference type="SUPFAM" id="SSF57783">
    <property type="entry name" value="Zinc beta-ribbon"/>
    <property type="match status" value="3"/>
</dbReference>
<keyword evidence="3" id="KW-0479">Metal-binding</keyword>
<feature type="region of interest" description="Interaction with DNA" evidence="10">
    <location>
        <begin position="174"/>
        <end position="179"/>
    </location>
</feature>
<dbReference type="GO" id="GO:0003677">
    <property type="term" value="F:DNA binding"/>
    <property type="evidence" value="ECO:0007669"/>
    <property type="project" value="UniProtKB-KW"/>
</dbReference>
<evidence type="ECO:0000256" key="9">
    <source>
        <dbReference type="ARBA" id="ARBA00023235"/>
    </source>
</evidence>
<dbReference type="InterPro" id="IPR023405">
    <property type="entry name" value="Topo_IA_core_domain"/>
</dbReference>
<dbReference type="PROSITE" id="PS00396">
    <property type="entry name" value="TOPO_IA_1"/>
    <property type="match status" value="1"/>
</dbReference>
<sequence length="741" mass="85100">MKETSPYTDPVERLVVVESPKKATTISRFLGKGYVIRATKGHVLDLPKSNLAVDIDNDFQPQYKVIKGRESILKELRALARKASDVYLAPDPDREGEAIASHVAQKLGVDEKKLHRVLLNEITKRGVEEGFGSLRKIDQNKVDAQKARRVLDRIVGYYLSPILWKTISATGRLSAGRVQSVALRLICEREEKIQAFQPEEYWTITVQLVKNSERFHAKLVRIGKKKPTIRTEEEALRICRNIKTQEFKVLDFVRSETKRNPSPPFITSTLQQEAVNRLGFSAERTMRIAQQLYEGIDLQDESVGLITYMRTDSTRVAEEANGELRKYVSQEFGPDYLEPEVRVFKARKTAQEAHEAIRPTSVYRLPDDIKRQLTVEQFSLYDLIWRRFVATQMRPIVYAQIRADIGAGEYLFRAVGSRIKMDGFLRVYPLKRKKDEELPELLPGERVELDSVTPEQHFTEPPSRYTEATLIKELETLGIGRPSTYAPIVSIIRKRGYVHIQKGRFLPTDLGTVVNKLLISRFSRVINVDFTAQLEAELDLIEEGKKQWTETLRDFYSPFNTLVEEVKGDMKTIKDELQTPTGELCELCGKSMVIKWGRYGRFIACSGYPDCKNKKALHEEVVDKTCERCGAPLTTKFGKYGRFLACSRYPECTYTSPLTLGVKCPKCDGEITERRTRKGRVFYSCSNYPKCDFAVWNRPVQQTCPECGAPFLLERGKYHYCYQCKKRFEAAVPEEKNEEKR</sequence>
<dbReference type="Gene3D" id="1.10.290.10">
    <property type="entry name" value="Topoisomerase I, domain 4"/>
    <property type="match status" value="1"/>
</dbReference>
<evidence type="ECO:0000256" key="6">
    <source>
        <dbReference type="ARBA" id="ARBA00022842"/>
    </source>
</evidence>
<evidence type="ECO:0000256" key="5">
    <source>
        <dbReference type="ARBA" id="ARBA00022833"/>
    </source>
</evidence>
<dbReference type="Pfam" id="PF01751">
    <property type="entry name" value="Toprim"/>
    <property type="match status" value="1"/>
</dbReference>
<keyword evidence="9 10" id="KW-0413">Isomerase</keyword>
<feature type="site" description="Interaction with DNA" evidence="10">
    <location>
        <position position="164"/>
    </location>
</feature>
<keyword evidence="4" id="KW-0863">Zinc-finger</keyword>
<dbReference type="GO" id="GO:0003917">
    <property type="term" value="F:DNA topoisomerase type I (single strand cut, ATP-independent) activity"/>
    <property type="evidence" value="ECO:0007669"/>
    <property type="project" value="UniProtKB-UniRule"/>
</dbReference>
<evidence type="ECO:0000259" key="12">
    <source>
        <dbReference type="PROSITE" id="PS52039"/>
    </source>
</evidence>
<dbReference type="GO" id="GO:0008270">
    <property type="term" value="F:zinc ion binding"/>
    <property type="evidence" value="ECO:0007669"/>
    <property type="project" value="UniProtKB-KW"/>
</dbReference>
<feature type="site" description="Interaction with DNA" evidence="10">
    <location>
        <position position="495"/>
    </location>
</feature>
<keyword evidence="7 10" id="KW-0799">Topoisomerase</keyword>
<comment type="caution">
    <text evidence="13">The sequence shown here is derived from an EMBL/GenBank/DDBJ whole genome shotgun (WGS) entry which is preliminary data.</text>
</comment>
<feature type="site" description="Interaction with DNA" evidence="10">
    <location>
        <position position="157"/>
    </location>
</feature>
<dbReference type="HAMAP" id="MF_00952">
    <property type="entry name" value="Topoisom_1_prok"/>
    <property type="match status" value="1"/>
</dbReference>
<feature type="site" description="Interaction with DNA" evidence="10">
    <location>
        <position position="310"/>
    </location>
</feature>
<feature type="site" description="Interaction with DNA" evidence="10">
    <location>
        <position position="149"/>
    </location>
</feature>
<dbReference type="PATRIC" id="fig|1703771.3.peg.1426"/>
<dbReference type="Gene3D" id="3.30.65.10">
    <property type="entry name" value="Bacterial Topoisomerase I, domain 1"/>
    <property type="match status" value="3"/>
</dbReference>
<dbReference type="Gene3D" id="1.10.460.10">
    <property type="entry name" value="Topoisomerase I, domain 2"/>
    <property type="match status" value="1"/>
</dbReference>
<dbReference type="AlphaFoldDB" id="A0A0S7WI96"/>
<gene>
    <name evidence="10" type="primary">topA</name>
    <name evidence="13" type="ORF">AMJ40_04455</name>
</gene>
<dbReference type="CDD" id="cd00186">
    <property type="entry name" value="TOP1Ac"/>
    <property type="match status" value="1"/>
</dbReference>
<dbReference type="Gene3D" id="2.70.20.10">
    <property type="entry name" value="Topoisomerase I, domain 3"/>
    <property type="match status" value="1"/>
</dbReference>
<dbReference type="EC" id="5.6.2.1" evidence="10"/>
<dbReference type="PANTHER" id="PTHR42785">
    <property type="entry name" value="DNA TOPOISOMERASE, TYPE IA, CORE"/>
    <property type="match status" value="1"/>
</dbReference>
<comment type="function">
    <text evidence="10">Releases the supercoiling and torsional tension of DNA, which is introduced during the DNA replication and transcription, by transiently cleaving and rejoining one strand of the DNA duplex. Introduces a single-strand break via transesterification at a target site in duplex DNA. The scissile phosphodiester is attacked by the catalytic tyrosine of the enzyme, resulting in the formation of a DNA-(5'-phosphotyrosyl)-enzyme intermediate and the expulsion of a 3'-OH DNA strand. The free DNA strand then undergoes passage around the unbroken strand, thus removing DNA supercoils. Finally, in the religation step, the DNA 3'-OH attacks the covalent intermediate to expel the active-site tyrosine and restore the DNA phosphodiester backbone.</text>
</comment>
<protein>
    <recommendedName>
        <fullName evidence="10">DNA topoisomerase 1</fullName>
        <ecNumber evidence="10">5.6.2.1</ecNumber>
    </recommendedName>
    <alternativeName>
        <fullName evidence="10">DNA topoisomerase I</fullName>
    </alternativeName>
</protein>
<feature type="site" description="Interaction with DNA" evidence="10">
    <location>
        <position position="42"/>
    </location>
</feature>
<dbReference type="InterPro" id="IPR013825">
    <property type="entry name" value="Topo_IA_cen_sub2"/>
</dbReference>
<evidence type="ECO:0000256" key="10">
    <source>
        <dbReference type="HAMAP-Rule" id="MF_00952"/>
    </source>
</evidence>
<dbReference type="Pfam" id="PF01131">
    <property type="entry name" value="Topoisom_bac"/>
    <property type="match status" value="1"/>
</dbReference>
<feature type="domain" description="Toprim" evidence="11">
    <location>
        <begin position="12"/>
        <end position="122"/>
    </location>
</feature>
<feature type="site" description="Interaction with DNA" evidence="10">
    <location>
        <position position="152"/>
    </location>
</feature>
<evidence type="ECO:0000313" key="13">
    <source>
        <dbReference type="EMBL" id="KPJ49898.1"/>
    </source>
</evidence>
<name>A0A0S7WI96_UNCT6</name>
<dbReference type="InterPro" id="IPR003602">
    <property type="entry name" value="Topo_IA_DNA-bd_dom"/>
</dbReference>
<dbReference type="SMART" id="SM00493">
    <property type="entry name" value="TOPRIM"/>
    <property type="match status" value="1"/>
</dbReference>
<dbReference type="InterPro" id="IPR005733">
    <property type="entry name" value="TopoI_bac-type"/>
</dbReference>
<reference evidence="13 14" key="1">
    <citation type="journal article" date="2015" name="Microbiome">
        <title>Genomic resolution of linkages in carbon, nitrogen, and sulfur cycling among widespread estuary sediment bacteria.</title>
        <authorList>
            <person name="Baker B.J."/>
            <person name="Lazar C.S."/>
            <person name="Teske A.P."/>
            <person name="Dick G.J."/>
        </authorList>
    </citation>
    <scope>NUCLEOTIDE SEQUENCE [LARGE SCALE GENOMIC DNA]</scope>
    <source>
        <strain evidence="13">DG_26</strain>
    </source>
</reference>
<dbReference type="PROSITE" id="PS50880">
    <property type="entry name" value="TOPRIM"/>
    <property type="match status" value="1"/>
</dbReference>
<accession>A0A0S7WI96</accession>
<comment type="similarity">
    <text evidence="2 10">Belongs to the type IA topoisomerase family.</text>
</comment>
<evidence type="ECO:0000256" key="3">
    <source>
        <dbReference type="ARBA" id="ARBA00022723"/>
    </source>
</evidence>
<dbReference type="Proteomes" id="UP000051124">
    <property type="component" value="Unassembled WGS sequence"/>
</dbReference>
<dbReference type="InterPro" id="IPR013498">
    <property type="entry name" value="Topo_IA_Znf"/>
</dbReference>
<evidence type="ECO:0000256" key="2">
    <source>
        <dbReference type="ARBA" id="ARBA00009446"/>
    </source>
</evidence>
<dbReference type="Gene3D" id="3.40.50.140">
    <property type="match status" value="1"/>
</dbReference>
<evidence type="ECO:0000313" key="14">
    <source>
        <dbReference type="Proteomes" id="UP000051124"/>
    </source>
</evidence>
<dbReference type="InterPro" id="IPR028612">
    <property type="entry name" value="Topoisom_1_IA"/>
</dbReference>
<evidence type="ECO:0000256" key="8">
    <source>
        <dbReference type="ARBA" id="ARBA00023125"/>
    </source>
</evidence>
<dbReference type="SUPFAM" id="SSF56712">
    <property type="entry name" value="Prokaryotic type I DNA topoisomerase"/>
    <property type="match status" value="1"/>
</dbReference>
<dbReference type="InterPro" id="IPR003601">
    <property type="entry name" value="Topo_IA_2"/>
</dbReference>
<dbReference type="PRINTS" id="PR00417">
    <property type="entry name" value="PRTPISMRASEI"/>
</dbReference>
<evidence type="ECO:0000256" key="4">
    <source>
        <dbReference type="ARBA" id="ARBA00022771"/>
    </source>
</evidence>
<evidence type="ECO:0000256" key="1">
    <source>
        <dbReference type="ARBA" id="ARBA00000213"/>
    </source>
</evidence>
<dbReference type="GO" id="GO:0005694">
    <property type="term" value="C:chromosome"/>
    <property type="evidence" value="ECO:0007669"/>
    <property type="project" value="InterPro"/>
</dbReference>
<keyword evidence="6" id="KW-0460">Magnesium</keyword>
<proteinExistence type="inferred from homology"/>
<keyword evidence="8 10" id="KW-0238">DNA-binding</keyword>
<dbReference type="PROSITE" id="PS52039">
    <property type="entry name" value="TOPO_IA_2"/>
    <property type="match status" value="1"/>
</dbReference>
<dbReference type="GO" id="GO:0006265">
    <property type="term" value="P:DNA topological change"/>
    <property type="evidence" value="ECO:0007669"/>
    <property type="project" value="UniProtKB-UniRule"/>
</dbReference>
<evidence type="ECO:0000256" key="7">
    <source>
        <dbReference type="ARBA" id="ARBA00023029"/>
    </source>
</evidence>
<dbReference type="Pfam" id="PF01396">
    <property type="entry name" value="Zn_ribbon_Top1"/>
    <property type="match status" value="4"/>
</dbReference>
<comment type="catalytic activity">
    <reaction evidence="1 10">
        <text>ATP-independent breakage of single-stranded DNA, followed by passage and rejoining.</text>
        <dbReference type="EC" id="5.6.2.1"/>
    </reaction>
</comment>
<dbReference type="InterPro" id="IPR006171">
    <property type="entry name" value="TOPRIM_dom"/>
</dbReference>
<feature type="site" description="Interaction with DNA" evidence="10">
    <location>
        <position position="148"/>
    </location>
</feature>
<evidence type="ECO:0000259" key="11">
    <source>
        <dbReference type="PROSITE" id="PS50880"/>
    </source>
</evidence>
<dbReference type="SMART" id="SM00437">
    <property type="entry name" value="TOP1Ac"/>
    <property type="match status" value="1"/>
</dbReference>
<dbReference type="InterPro" id="IPR013824">
    <property type="entry name" value="Topo_IA_cen_sub1"/>
</dbReference>
<dbReference type="InterPro" id="IPR013826">
    <property type="entry name" value="Topo_IA_cen_sub3"/>
</dbReference>
<dbReference type="InterPro" id="IPR013497">
    <property type="entry name" value="Topo_IA_cen"/>
</dbReference>
<dbReference type="PANTHER" id="PTHR42785:SF1">
    <property type="entry name" value="DNA TOPOISOMERASE"/>
    <property type="match status" value="1"/>
</dbReference>
<feature type="active site" description="O-(5'-phospho-DNA)-tyrosine intermediate" evidence="10">
    <location>
        <position position="308"/>
    </location>
</feature>
<dbReference type="InterPro" id="IPR000380">
    <property type="entry name" value="Topo_IA"/>
</dbReference>
<dbReference type="EMBL" id="LIZT01000037">
    <property type="protein sequence ID" value="KPJ49898.1"/>
    <property type="molecule type" value="Genomic_DNA"/>
</dbReference>
<dbReference type="SMART" id="SM00436">
    <property type="entry name" value="TOP1Bc"/>
    <property type="match status" value="1"/>
</dbReference>
<dbReference type="NCBIfam" id="TIGR01051">
    <property type="entry name" value="topA_bact"/>
    <property type="match status" value="1"/>
</dbReference>
<feature type="domain" description="Topo IA-type catalytic" evidence="12">
    <location>
        <begin position="138"/>
        <end position="563"/>
    </location>
</feature>
<dbReference type="InterPro" id="IPR023406">
    <property type="entry name" value="Topo_IA_AS"/>
</dbReference>
<keyword evidence="5" id="KW-0862">Zinc</keyword>
<comment type="subunit">
    <text evidence="10">Monomer.</text>
</comment>